<feature type="signal peptide" evidence="1">
    <location>
        <begin position="1"/>
        <end position="19"/>
    </location>
</feature>
<dbReference type="AlphaFoldDB" id="A0AAW1ZQ18"/>
<evidence type="ECO:0000313" key="3">
    <source>
        <dbReference type="Proteomes" id="UP001479290"/>
    </source>
</evidence>
<gene>
    <name evidence="2" type="ORF">ABG768_007602</name>
</gene>
<evidence type="ECO:0000256" key="1">
    <source>
        <dbReference type="SAM" id="SignalP"/>
    </source>
</evidence>
<organism evidence="2 3">
    <name type="scientific">Culter alburnus</name>
    <name type="common">Topmouth culter</name>
    <dbReference type="NCBI Taxonomy" id="194366"/>
    <lineage>
        <taxon>Eukaryota</taxon>
        <taxon>Metazoa</taxon>
        <taxon>Chordata</taxon>
        <taxon>Craniata</taxon>
        <taxon>Vertebrata</taxon>
        <taxon>Euteleostomi</taxon>
        <taxon>Actinopterygii</taxon>
        <taxon>Neopterygii</taxon>
        <taxon>Teleostei</taxon>
        <taxon>Ostariophysi</taxon>
        <taxon>Cypriniformes</taxon>
        <taxon>Xenocyprididae</taxon>
        <taxon>Xenocypridinae</taxon>
        <taxon>Culter</taxon>
    </lineage>
</organism>
<reference evidence="2 3" key="1">
    <citation type="submission" date="2024-05" db="EMBL/GenBank/DDBJ databases">
        <title>A high-quality chromosomal-level genome assembly of Topmouth culter (Culter alburnus).</title>
        <authorList>
            <person name="Zhao H."/>
        </authorList>
    </citation>
    <scope>NUCLEOTIDE SEQUENCE [LARGE SCALE GENOMIC DNA]</scope>
    <source>
        <strain evidence="2">CATC2023</strain>
        <tissue evidence="2">Muscle</tissue>
    </source>
</reference>
<keyword evidence="3" id="KW-1185">Reference proteome</keyword>
<dbReference type="Proteomes" id="UP001479290">
    <property type="component" value="Unassembled WGS sequence"/>
</dbReference>
<dbReference type="EMBL" id="JAWDJR010000015">
    <property type="protein sequence ID" value="KAK9962230.1"/>
    <property type="molecule type" value="Genomic_DNA"/>
</dbReference>
<name>A0AAW1ZQ18_CULAL</name>
<comment type="caution">
    <text evidence="2">The sequence shown here is derived from an EMBL/GenBank/DDBJ whole genome shotgun (WGS) entry which is preliminary data.</text>
</comment>
<feature type="non-terminal residue" evidence="2">
    <location>
        <position position="50"/>
    </location>
</feature>
<proteinExistence type="predicted"/>
<evidence type="ECO:0000313" key="2">
    <source>
        <dbReference type="EMBL" id="KAK9962230.1"/>
    </source>
</evidence>
<keyword evidence="1" id="KW-0732">Signal</keyword>
<sequence>MARLLRWAGMCSLLPIVCMTKPRLAGDFILRRSFYSGGYSTGSAWVQNED</sequence>
<protein>
    <submittedName>
        <fullName evidence="2">Uncharacterized protein</fullName>
    </submittedName>
</protein>
<accession>A0AAW1ZQ18</accession>
<feature type="chain" id="PRO_5043788864" evidence="1">
    <location>
        <begin position="20"/>
        <end position="50"/>
    </location>
</feature>